<dbReference type="InterPro" id="IPR013321">
    <property type="entry name" value="Arc_rbn_hlx_hlx"/>
</dbReference>
<dbReference type="SUPFAM" id="SSF47598">
    <property type="entry name" value="Ribbon-helix-helix"/>
    <property type="match status" value="1"/>
</dbReference>
<dbReference type="Pfam" id="PF12441">
    <property type="entry name" value="CopG_antitoxin"/>
    <property type="match status" value="1"/>
</dbReference>
<dbReference type="GO" id="GO:0006355">
    <property type="term" value="P:regulation of DNA-templated transcription"/>
    <property type="evidence" value="ECO:0007669"/>
    <property type="project" value="InterPro"/>
</dbReference>
<dbReference type="NCBIfam" id="NF047399">
    <property type="entry name" value="BrnA_antitoxin_add"/>
    <property type="match status" value="1"/>
</dbReference>
<dbReference type="InterPro" id="IPR022148">
    <property type="entry name" value="CopG_antitoxin"/>
</dbReference>
<evidence type="ECO:0000313" key="1">
    <source>
        <dbReference type="EMBL" id="CAA6822977.1"/>
    </source>
</evidence>
<reference evidence="1" key="1">
    <citation type="submission" date="2020-01" db="EMBL/GenBank/DDBJ databases">
        <authorList>
            <person name="Meier V. D."/>
            <person name="Meier V D."/>
        </authorList>
    </citation>
    <scope>NUCLEOTIDE SEQUENCE</scope>
    <source>
        <strain evidence="1">HLG_WM_MAG_01</strain>
    </source>
</reference>
<dbReference type="InterPro" id="IPR010985">
    <property type="entry name" value="Ribbon_hlx_hlx"/>
</dbReference>
<dbReference type="Gene3D" id="1.10.1220.10">
    <property type="entry name" value="Met repressor-like"/>
    <property type="match status" value="1"/>
</dbReference>
<dbReference type="EMBL" id="CACVAS010000117">
    <property type="protein sequence ID" value="CAA6822977.1"/>
    <property type="molecule type" value="Genomic_DNA"/>
</dbReference>
<protein>
    <submittedName>
        <fullName evidence="1">CopG antitoxin of type II toxin-antitoxin system</fullName>
    </submittedName>
</protein>
<dbReference type="AlphaFoldDB" id="A0A6S6TXT8"/>
<proteinExistence type="predicted"/>
<organism evidence="1">
    <name type="scientific">uncultured Sulfurovum sp</name>
    <dbReference type="NCBI Taxonomy" id="269237"/>
    <lineage>
        <taxon>Bacteria</taxon>
        <taxon>Pseudomonadati</taxon>
        <taxon>Campylobacterota</taxon>
        <taxon>Epsilonproteobacteria</taxon>
        <taxon>Campylobacterales</taxon>
        <taxon>Sulfurovaceae</taxon>
        <taxon>Sulfurovum</taxon>
        <taxon>environmental samples</taxon>
    </lineage>
</organism>
<name>A0A6S6TXT8_9BACT</name>
<gene>
    <name evidence="1" type="ORF">HELGO_WM856</name>
</gene>
<accession>A0A6S6TXT8</accession>
<sequence length="94" mass="11084">MRKEIMKKITAEEFDAKFDNGEDIDEYLDFSTAIRLKDVKKLKTETKKVNVDFPEWVIESLDKEAKRIGVTRQSIIKVWIAERLKEEAEHLQVS</sequence>